<feature type="transmembrane region" description="Helical" evidence="6">
    <location>
        <begin position="21"/>
        <end position="45"/>
    </location>
</feature>
<proteinExistence type="predicted"/>
<evidence type="ECO:0000256" key="6">
    <source>
        <dbReference type="SAM" id="Phobius"/>
    </source>
</evidence>
<evidence type="ECO:0000313" key="8">
    <source>
        <dbReference type="Proteomes" id="UP001431783"/>
    </source>
</evidence>
<name>A0AAW1UCJ4_9CUCU</name>
<dbReference type="Pfam" id="PF08551">
    <property type="entry name" value="DUF1751"/>
    <property type="match status" value="1"/>
</dbReference>
<evidence type="ECO:0000256" key="3">
    <source>
        <dbReference type="ARBA" id="ARBA00022989"/>
    </source>
</evidence>
<sequence>MSFFRALNRNLPYIRQQFGALLGNTSASVKTICGIVLFSYCLSYSENAVKIISVTPGLLMPPAFWLWTAFTFCFLEIYFWEVIIDIVTVGLCGKLIEPLWGQMEMMSFFAIVNFGVAVITTIFYLILFAFTSNDELLFEVHIHGLAGYLAGVSVAVKQIMPDLVIVKTPLGKLSNRNVPLTAFFGSLVCWLIGLLDGTYPTMFLSGLIVSWIYLRFYQKHSNGTRGDMADYFNFASFFPNVIQPPVHVISNSIYSILVKIGLCRKVVRKYDIANPTGVMIVPGIEQQDVERRRQIALKALSERLSKYQQDKQPLLPKSTKDLKPDLLSNTPTQPPAPSHVPPATSSSQELKTVIVDDVNNGASTSFMPPPTIL</sequence>
<feature type="transmembrane region" description="Helical" evidence="6">
    <location>
        <begin position="108"/>
        <end position="130"/>
    </location>
</feature>
<dbReference type="InterPro" id="IPR013861">
    <property type="entry name" value="TMEM115/Pdh1/Rbl19"/>
</dbReference>
<dbReference type="FunFam" id="1.20.1540.10:FF:000004">
    <property type="entry name" value="Transmembrane protein 115"/>
    <property type="match status" value="1"/>
</dbReference>
<evidence type="ECO:0000256" key="1">
    <source>
        <dbReference type="ARBA" id="ARBA00004141"/>
    </source>
</evidence>
<feature type="region of interest" description="Disordered" evidence="5">
    <location>
        <begin position="308"/>
        <end position="348"/>
    </location>
</feature>
<dbReference type="SUPFAM" id="SSF144091">
    <property type="entry name" value="Rhomboid-like"/>
    <property type="match status" value="1"/>
</dbReference>
<dbReference type="GO" id="GO:0016020">
    <property type="term" value="C:membrane"/>
    <property type="evidence" value="ECO:0007669"/>
    <property type="project" value="UniProtKB-SubCell"/>
</dbReference>
<keyword evidence="2 6" id="KW-0812">Transmembrane</keyword>
<keyword evidence="3 6" id="KW-1133">Transmembrane helix</keyword>
<evidence type="ECO:0000256" key="2">
    <source>
        <dbReference type="ARBA" id="ARBA00022692"/>
    </source>
</evidence>
<feature type="transmembrane region" description="Helical" evidence="6">
    <location>
        <begin position="201"/>
        <end position="218"/>
    </location>
</feature>
<dbReference type="Proteomes" id="UP001431783">
    <property type="component" value="Unassembled WGS sequence"/>
</dbReference>
<evidence type="ECO:0000256" key="5">
    <source>
        <dbReference type="SAM" id="MobiDB-lite"/>
    </source>
</evidence>
<dbReference type="AlphaFoldDB" id="A0AAW1UCJ4"/>
<protein>
    <recommendedName>
        <fullName evidence="9">Transmembrane protein 115</fullName>
    </recommendedName>
</protein>
<comment type="caution">
    <text evidence="7">The sequence shown here is derived from an EMBL/GenBank/DDBJ whole genome shotgun (WGS) entry which is preliminary data.</text>
</comment>
<dbReference type="InterPro" id="IPR035952">
    <property type="entry name" value="Rhomboid-like_sf"/>
</dbReference>
<feature type="transmembrane region" description="Helical" evidence="6">
    <location>
        <begin position="65"/>
        <end position="96"/>
    </location>
</feature>
<gene>
    <name evidence="7" type="ORF">WA026_023119</name>
</gene>
<dbReference type="EMBL" id="JARQZJ010000052">
    <property type="protein sequence ID" value="KAK9878670.1"/>
    <property type="molecule type" value="Genomic_DNA"/>
</dbReference>
<keyword evidence="8" id="KW-1185">Reference proteome</keyword>
<organism evidence="7 8">
    <name type="scientific">Henosepilachna vigintioctopunctata</name>
    <dbReference type="NCBI Taxonomy" id="420089"/>
    <lineage>
        <taxon>Eukaryota</taxon>
        <taxon>Metazoa</taxon>
        <taxon>Ecdysozoa</taxon>
        <taxon>Arthropoda</taxon>
        <taxon>Hexapoda</taxon>
        <taxon>Insecta</taxon>
        <taxon>Pterygota</taxon>
        <taxon>Neoptera</taxon>
        <taxon>Endopterygota</taxon>
        <taxon>Coleoptera</taxon>
        <taxon>Polyphaga</taxon>
        <taxon>Cucujiformia</taxon>
        <taxon>Coccinelloidea</taxon>
        <taxon>Coccinellidae</taxon>
        <taxon>Epilachninae</taxon>
        <taxon>Epilachnini</taxon>
        <taxon>Henosepilachna</taxon>
    </lineage>
</organism>
<comment type="subcellular location">
    <subcellularLocation>
        <location evidence="1">Membrane</location>
        <topology evidence="1">Multi-pass membrane protein</topology>
    </subcellularLocation>
</comment>
<dbReference type="PANTHER" id="PTHR13377">
    <property type="entry name" value="PLACENTAL PROTEIN 6"/>
    <property type="match status" value="1"/>
</dbReference>
<dbReference type="SMART" id="SM01160">
    <property type="entry name" value="DUF1751"/>
    <property type="match status" value="1"/>
</dbReference>
<evidence type="ECO:0000313" key="7">
    <source>
        <dbReference type="EMBL" id="KAK9878670.1"/>
    </source>
</evidence>
<evidence type="ECO:0008006" key="9">
    <source>
        <dbReference type="Google" id="ProtNLM"/>
    </source>
</evidence>
<accession>A0AAW1UCJ4</accession>
<dbReference type="GO" id="GO:0006890">
    <property type="term" value="P:retrograde vesicle-mediated transport, Golgi to endoplasmic reticulum"/>
    <property type="evidence" value="ECO:0007669"/>
    <property type="project" value="InterPro"/>
</dbReference>
<dbReference type="GO" id="GO:0005794">
    <property type="term" value="C:Golgi apparatus"/>
    <property type="evidence" value="ECO:0007669"/>
    <property type="project" value="TreeGrafter"/>
</dbReference>
<keyword evidence="4 6" id="KW-0472">Membrane</keyword>
<dbReference type="PANTHER" id="PTHR13377:SF3">
    <property type="entry name" value="TRANSMEMBRANE PROTEIN 115"/>
    <property type="match status" value="1"/>
</dbReference>
<feature type="transmembrane region" description="Helical" evidence="6">
    <location>
        <begin position="177"/>
        <end position="195"/>
    </location>
</feature>
<evidence type="ECO:0000256" key="4">
    <source>
        <dbReference type="ARBA" id="ARBA00023136"/>
    </source>
</evidence>
<feature type="transmembrane region" description="Helical" evidence="6">
    <location>
        <begin position="136"/>
        <end position="156"/>
    </location>
</feature>
<reference evidence="7 8" key="1">
    <citation type="submission" date="2023-03" db="EMBL/GenBank/DDBJ databases">
        <title>Genome insight into feeding habits of ladybird beetles.</title>
        <authorList>
            <person name="Li H.-S."/>
            <person name="Huang Y.-H."/>
            <person name="Pang H."/>
        </authorList>
    </citation>
    <scope>NUCLEOTIDE SEQUENCE [LARGE SCALE GENOMIC DNA]</scope>
    <source>
        <strain evidence="7">SYSU_2023b</strain>
        <tissue evidence="7">Whole body</tissue>
    </source>
</reference>